<feature type="transmembrane region" description="Helical" evidence="1">
    <location>
        <begin position="159"/>
        <end position="183"/>
    </location>
</feature>
<evidence type="ECO:0008006" key="4">
    <source>
        <dbReference type="Google" id="ProtNLM"/>
    </source>
</evidence>
<keyword evidence="1" id="KW-1133">Transmembrane helix</keyword>
<protein>
    <recommendedName>
        <fullName evidence="4">O-antigen ligase domain-containing protein</fullName>
    </recommendedName>
</protein>
<gene>
    <name evidence="2" type="ORF">RFN28_03485</name>
</gene>
<dbReference type="RefSeq" id="WP_320285978.1">
    <property type="nucleotide sequence ID" value="NZ_JAVIIW010000003.1"/>
</dbReference>
<proteinExistence type="predicted"/>
<comment type="caution">
    <text evidence="2">The sequence shown here is derived from an EMBL/GenBank/DDBJ whole genome shotgun (WGS) entry which is preliminary data.</text>
</comment>
<feature type="transmembrane region" description="Helical" evidence="1">
    <location>
        <begin position="298"/>
        <end position="325"/>
    </location>
</feature>
<keyword evidence="3" id="KW-1185">Reference proteome</keyword>
<feature type="transmembrane region" description="Helical" evidence="1">
    <location>
        <begin position="419"/>
        <end position="441"/>
    </location>
</feature>
<feature type="transmembrane region" description="Helical" evidence="1">
    <location>
        <begin position="337"/>
        <end position="358"/>
    </location>
</feature>
<organism evidence="2 3">
    <name type="scientific">Mesorhizobium album</name>
    <dbReference type="NCBI Taxonomy" id="3072314"/>
    <lineage>
        <taxon>Bacteria</taxon>
        <taxon>Pseudomonadati</taxon>
        <taxon>Pseudomonadota</taxon>
        <taxon>Alphaproteobacteria</taxon>
        <taxon>Hyphomicrobiales</taxon>
        <taxon>Phyllobacteriaceae</taxon>
        <taxon>Mesorhizobium</taxon>
    </lineage>
</organism>
<keyword evidence="1" id="KW-0812">Transmembrane</keyword>
<feature type="transmembrane region" description="Helical" evidence="1">
    <location>
        <begin position="96"/>
        <end position="117"/>
    </location>
</feature>
<sequence length="506" mass="54569">MSTTQAYAPVGLDAPGSETPEALLHVGLALLVVALAVSAFAVWTPFGIAATFVLMLIVANAMPSGVPVLIICAFLYQNLMVAWFTPYIPDNDTFDALRGTNFIILMTAFTIFLAASFQYRVRALTELRPWLLLSIVLCGTVCFYFAFGVVHGGLKDAVVYFRNTITPLACFHVAVLAASLYPVDLRKSMLWLGAGAIVYGYAELIFTMDFLGLFHGDLYVERSISRQVETGVWEQALKETGFVYRGIEDVMTTTFFNTPLFNDILPSVFRIGGPNFHPISYAYALSTISAWLLFRGRWVLPLAALPLLLVIGSKGATFMLFVAIAGRLIYRPSHAGLTLMAVIALAVVWTTAAIGYGATHGDYHVLGLIAGMRDFLADPLGQGLGLGGNLSSTSINLNWQNAQAEGVASVPVESAVGVMLYQMGVGSLVFFGFLAALLMALRRQLIETGDPDFLFGFVGIATISANAVLQEEAFYSPLALAFCLLLVGISLGTRWRLAAAARAGMN</sequence>
<name>A0ABU4XS46_9HYPH</name>
<dbReference type="EMBL" id="JAVIIW010000003">
    <property type="protein sequence ID" value="MDX8477539.1"/>
    <property type="molecule type" value="Genomic_DNA"/>
</dbReference>
<feature type="transmembrane region" description="Helical" evidence="1">
    <location>
        <begin position="475"/>
        <end position="497"/>
    </location>
</feature>
<keyword evidence="1" id="KW-0472">Membrane</keyword>
<feature type="transmembrane region" description="Helical" evidence="1">
    <location>
        <begin position="129"/>
        <end position="147"/>
    </location>
</feature>
<evidence type="ECO:0000256" key="1">
    <source>
        <dbReference type="SAM" id="Phobius"/>
    </source>
</evidence>
<accession>A0ABU4XS46</accession>
<feature type="transmembrane region" description="Helical" evidence="1">
    <location>
        <begin position="190"/>
        <end position="214"/>
    </location>
</feature>
<evidence type="ECO:0000313" key="2">
    <source>
        <dbReference type="EMBL" id="MDX8477539.1"/>
    </source>
</evidence>
<feature type="transmembrane region" description="Helical" evidence="1">
    <location>
        <begin position="453"/>
        <end position="469"/>
    </location>
</feature>
<evidence type="ECO:0000313" key="3">
    <source>
        <dbReference type="Proteomes" id="UP001287059"/>
    </source>
</evidence>
<dbReference type="Proteomes" id="UP001287059">
    <property type="component" value="Unassembled WGS sequence"/>
</dbReference>
<reference evidence="2 3" key="1">
    <citation type="submission" date="2023-08" db="EMBL/GenBank/DDBJ databases">
        <title>Implementing the SeqCode for naming new Mesorhizobium species isolated from Vachellia karroo root nodules.</title>
        <authorList>
            <person name="Van Lill M."/>
        </authorList>
    </citation>
    <scope>NUCLEOTIDE SEQUENCE [LARGE SCALE GENOMIC DNA]</scope>
    <source>
        <strain evidence="2 3">VK24D</strain>
    </source>
</reference>
<feature type="transmembrane region" description="Helical" evidence="1">
    <location>
        <begin position="50"/>
        <end position="76"/>
    </location>
</feature>